<dbReference type="OrthoDB" id="7863142at2"/>
<dbReference type="Proteomes" id="UP000317176">
    <property type="component" value="Unassembled WGS sequence"/>
</dbReference>
<evidence type="ECO:0000313" key="3">
    <source>
        <dbReference type="Proteomes" id="UP000317176"/>
    </source>
</evidence>
<name>A0A562LQX9_9BRAD</name>
<sequence length="89" mass="9905">MPRYFFDLRDDKGTAFDEEGLELASLRAVQAEAAKSVADMARDAVISASPADGRQSFAIDVRDEDGPVMHVQFSFAIENYKTRSHGRDH</sequence>
<dbReference type="RefSeq" id="WP_145629160.1">
    <property type="nucleotide sequence ID" value="NZ_CP088014.1"/>
</dbReference>
<feature type="domain" description="DUF6894" evidence="1">
    <location>
        <begin position="3"/>
        <end position="74"/>
    </location>
</feature>
<organism evidence="2 3">
    <name type="scientific">Bradyrhizobium daqingense</name>
    <dbReference type="NCBI Taxonomy" id="993502"/>
    <lineage>
        <taxon>Bacteria</taxon>
        <taxon>Pseudomonadati</taxon>
        <taxon>Pseudomonadota</taxon>
        <taxon>Alphaproteobacteria</taxon>
        <taxon>Hyphomicrobiales</taxon>
        <taxon>Nitrobacteraceae</taxon>
        <taxon>Bradyrhizobium</taxon>
    </lineage>
</organism>
<comment type="caution">
    <text evidence="2">The sequence shown here is derived from an EMBL/GenBank/DDBJ whole genome shotgun (WGS) entry which is preliminary data.</text>
</comment>
<dbReference type="Pfam" id="PF21834">
    <property type="entry name" value="DUF6894"/>
    <property type="match status" value="1"/>
</dbReference>
<evidence type="ECO:0000259" key="1">
    <source>
        <dbReference type="Pfam" id="PF21834"/>
    </source>
</evidence>
<protein>
    <recommendedName>
        <fullName evidence="1">DUF6894 domain-containing protein</fullName>
    </recommendedName>
</protein>
<proteinExistence type="predicted"/>
<keyword evidence="3" id="KW-1185">Reference proteome</keyword>
<reference evidence="2 3" key="1">
    <citation type="journal article" date="2015" name="Stand. Genomic Sci.">
        <title>Genomic Encyclopedia of Bacterial and Archaeal Type Strains, Phase III: the genomes of soil and plant-associated and newly described type strains.</title>
        <authorList>
            <person name="Whitman W.B."/>
            <person name="Woyke T."/>
            <person name="Klenk H.P."/>
            <person name="Zhou Y."/>
            <person name="Lilburn T.G."/>
            <person name="Beck B.J."/>
            <person name="De Vos P."/>
            <person name="Vandamme P."/>
            <person name="Eisen J.A."/>
            <person name="Garrity G."/>
            <person name="Hugenholtz P."/>
            <person name="Kyrpides N.C."/>
        </authorList>
    </citation>
    <scope>NUCLEOTIDE SEQUENCE [LARGE SCALE GENOMIC DNA]</scope>
    <source>
        <strain evidence="2 3">CGMCC 1.10947</strain>
    </source>
</reference>
<evidence type="ECO:0000313" key="2">
    <source>
        <dbReference type="EMBL" id="TWI09978.1"/>
    </source>
</evidence>
<dbReference type="AlphaFoldDB" id="A0A562LQX9"/>
<accession>A0A562LQX9</accession>
<dbReference type="InterPro" id="IPR054189">
    <property type="entry name" value="DUF6894"/>
</dbReference>
<dbReference type="EMBL" id="VLKL01000002">
    <property type="protein sequence ID" value="TWI09978.1"/>
    <property type="molecule type" value="Genomic_DNA"/>
</dbReference>
<gene>
    <name evidence="2" type="ORF">IQ17_01058</name>
</gene>